<sequence length="117" mass="13802">MYSRKTQNVKESVNSVIWTRIPKNNFVSLKTLELGVFEAIASYNDGNITKCKVLKSLEIEPGRRMISVMEFLDNERIRRAEVAISDFLRNARRQEKLRKRKLEENLEETPSYDRGMY</sequence>
<organism evidence="1">
    <name type="scientific">Homalodisca liturata</name>
    <dbReference type="NCBI Taxonomy" id="320908"/>
    <lineage>
        <taxon>Eukaryota</taxon>
        <taxon>Metazoa</taxon>
        <taxon>Ecdysozoa</taxon>
        <taxon>Arthropoda</taxon>
        <taxon>Hexapoda</taxon>
        <taxon>Insecta</taxon>
        <taxon>Pterygota</taxon>
        <taxon>Neoptera</taxon>
        <taxon>Paraneoptera</taxon>
        <taxon>Hemiptera</taxon>
        <taxon>Auchenorrhyncha</taxon>
        <taxon>Membracoidea</taxon>
        <taxon>Cicadellidae</taxon>
        <taxon>Cicadellinae</taxon>
        <taxon>Proconiini</taxon>
        <taxon>Homalodisca</taxon>
    </lineage>
</organism>
<name>A0A1B6HMD0_9HEMI</name>
<dbReference type="AlphaFoldDB" id="A0A1B6HMD0"/>
<proteinExistence type="predicted"/>
<protein>
    <submittedName>
        <fullName evidence="1">Uncharacterized protein</fullName>
    </submittedName>
</protein>
<dbReference type="EMBL" id="GECU01031892">
    <property type="protein sequence ID" value="JAS75814.1"/>
    <property type="molecule type" value="Transcribed_RNA"/>
</dbReference>
<evidence type="ECO:0000313" key="1">
    <source>
        <dbReference type="EMBL" id="JAS75814.1"/>
    </source>
</evidence>
<gene>
    <name evidence="1" type="ORF">g.58616</name>
</gene>
<accession>A0A1B6HMD0</accession>
<reference evidence="1" key="1">
    <citation type="submission" date="2015-11" db="EMBL/GenBank/DDBJ databases">
        <title>De novo transcriptome assembly of four potential Pierce s Disease insect vectors from Arizona vineyards.</title>
        <authorList>
            <person name="Tassone E.E."/>
        </authorList>
    </citation>
    <scope>NUCLEOTIDE SEQUENCE</scope>
</reference>